<dbReference type="PROSITE" id="PS00383">
    <property type="entry name" value="TYR_PHOSPHATASE_1"/>
    <property type="match status" value="1"/>
</dbReference>
<evidence type="ECO:0000313" key="7">
    <source>
        <dbReference type="EMBL" id="KAJ3428671.1"/>
    </source>
</evidence>
<feature type="domain" description="Tyrosine specific protein phosphatases" evidence="6">
    <location>
        <begin position="66"/>
        <end position="123"/>
    </location>
</feature>
<dbReference type="CDD" id="cd14498">
    <property type="entry name" value="DSP"/>
    <property type="match status" value="1"/>
</dbReference>
<comment type="similarity">
    <text evidence="1">Belongs to the protein-tyrosine phosphatase family. Non-receptor class dual specificity subfamily.</text>
</comment>
<dbReference type="EC" id="3.1.3.48" evidence="2"/>
<dbReference type="SUPFAM" id="SSF52799">
    <property type="entry name" value="(Phosphotyrosine protein) phosphatases II"/>
    <property type="match status" value="1"/>
</dbReference>
<dbReference type="AlphaFoldDB" id="A0AAV7YFN3"/>
<dbReference type="GO" id="GO:0043409">
    <property type="term" value="P:negative regulation of MAPK cascade"/>
    <property type="evidence" value="ECO:0007669"/>
    <property type="project" value="TreeGrafter"/>
</dbReference>
<keyword evidence="4" id="KW-0904">Protein phosphatase</keyword>
<dbReference type="EMBL" id="JANTQA010000057">
    <property type="protein sequence ID" value="KAJ3428671.1"/>
    <property type="molecule type" value="Genomic_DNA"/>
</dbReference>
<protein>
    <recommendedName>
        <fullName evidence="2">protein-tyrosine-phosphatase</fullName>
        <ecNumber evidence="2">3.1.3.48</ecNumber>
    </recommendedName>
</protein>
<accession>A0AAV7YFN3</accession>
<proteinExistence type="inferred from homology"/>
<sequence length="265" mass="31403">MDTEEISLIEKNLYLGNIDGACNKTLLKKHQITYIINLSNEENSFPNDFEYLKIDMLDTYQAFILPHFPKVIDFIQKALLNENVIFVHCMAGISRSSTAILSYIMKIQNMSTWDSIRYLQTKRKMIQPNKSFIFQLQNWYKMGFKLEGESKMHLQYNLMRLENQAFKIIKKLDVWGEEETLYSSLITVVEVLSKEKFFFNQGSFQVLKNLSEQKNDYVYNLFCDCIELRSYPLIINHSWESDPFYTHFIKPLNIYLTKIQNLSLN</sequence>
<evidence type="ECO:0000256" key="1">
    <source>
        <dbReference type="ARBA" id="ARBA00008601"/>
    </source>
</evidence>
<dbReference type="SMART" id="SM00195">
    <property type="entry name" value="DSPc"/>
    <property type="match status" value="1"/>
</dbReference>
<keyword evidence="3" id="KW-0378">Hydrolase</keyword>
<gene>
    <name evidence="7" type="ORF">M0812_24000</name>
</gene>
<organism evidence="7 8">
    <name type="scientific">Anaeramoeba flamelloides</name>
    <dbReference type="NCBI Taxonomy" id="1746091"/>
    <lineage>
        <taxon>Eukaryota</taxon>
        <taxon>Metamonada</taxon>
        <taxon>Anaeramoebidae</taxon>
        <taxon>Anaeramoeba</taxon>
    </lineage>
</organism>
<dbReference type="Pfam" id="PF00782">
    <property type="entry name" value="DSPc"/>
    <property type="match status" value="1"/>
</dbReference>
<reference evidence="7" key="1">
    <citation type="submission" date="2022-08" db="EMBL/GenBank/DDBJ databases">
        <title>Novel sulphate-reducing endosymbionts in the free-living metamonad Anaeramoeba.</title>
        <authorList>
            <person name="Jerlstrom-Hultqvist J."/>
            <person name="Cepicka I."/>
            <person name="Gallot-Lavallee L."/>
            <person name="Salas-Leiva D."/>
            <person name="Curtis B.A."/>
            <person name="Zahonova K."/>
            <person name="Pipaliya S."/>
            <person name="Dacks J."/>
            <person name="Roger A.J."/>
        </authorList>
    </citation>
    <scope>NUCLEOTIDE SEQUENCE</scope>
    <source>
        <strain evidence="7">Busselton2</strain>
    </source>
</reference>
<evidence type="ECO:0000259" key="5">
    <source>
        <dbReference type="PROSITE" id="PS50054"/>
    </source>
</evidence>
<evidence type="ECO:0000256" key="3">
    <source>
        <dbReference type="ARBA" id="ARBA00022801"/>
    </source>
</evidence>
<evidence type="ECO:0000313" key="8">
    <source>
        <dbReference type="Proteomes" id="UP001146793"/>
    </source>
</evidence>
<name>A0AAV7YFN3_9EUKA</name>
<evidence type="ECO:0000256" key="4">
    <source>
        <dbReference type="ARBA" id="ARBA00022912"/>
    </source>
</evidence>
<comment type="caution">
    <text evidence="7">The sequence shown here is derived from an EMBL/GenBank/DDBJ whole genome shotgun (WGS) entry which is preliminary data.</text>
</comment>
<dbReference type="GO" id="GO:0005737">
    <property type="term" value="C:cytoplasm"/>
    <property type="evidence" value="ECO:0007669"/>
    <property type="project" value="TreeGrafter"/>
</dbReference>
<dbReference type="InterPro" id="IPR020422">
    <property type="entry name" value="TYR_PHOSPHATASE_DUAL_dom"/>
</dbReference>
<evidence type="ECO:0000256" key="2">
    <source>
        <dbReference type="ARBA" id="ARBA00013064"/>
    </source>
</evidence>
<dbReference type="InterPro" id="IPR016130">
    <property type="entry name" value="Tyr_Pase_AS"/>
</dbReference>
<dbReference type="PROSITE" id="PS50054">
    <property type="entry name" value="TYR_PHOSPHATASE_DUAL"/>
    <property type="match status" value="1"/>
</dbReference>
<dbReference type="InterPro" id="IPR000340">
    <property type="entry name" value="Dual-sp_phosphatase_cat-dom"/>
</dbReference>
<evidence type="ECO:0000259" key="6">
    <source>
        <dbReference type="PROSITE" id="PS50056"/>
    </source>
</evidence>
<dbReference type="PANTHER" id="PTHR10159">
    <property type="entry name" value="DUAL SPECIFICITY PROTEIN PHOSPHATASE"/>
    <property type="match status" value="1"/>
</dbReference>
<dbReference type="InterPro" id="IPR000387">
    <property type="entry name" value="Tyr_Pase_dom"/>
</dbReference>
<dbReference type="PROSITE" id="PS50056">
    <property type="entry name" value="TYR_PHOSPHATASE_2"/>
    <property type="match status" value="1"/>
</dbReference>
<dbReference type="PANTHER" id="PTHR10159:SF519">
    <property type="entry name" value="DUAL SPECIFICITY PROTEIN PHOSPHATASE MPK3"/>
    <property type="match status" value="1"/>
</dbReference>
<dbReference type="Gene3D" id="3.90.190.10">
    <property type="entry name" value="Protein tyrosine phosphatase superfamily"/>
    <property type="match status" value="1"/>
</dbReference>
<dbReference type="Proteomes" id="UP001146793">
    <property type="component" value="Unassembled WGS sequence"/>
</dbReference>
<dbReference type="InterPro" id="IPR029021">
    <property type="entry name" value="Prot-tyrosine_phosphatase-like"/>
</dbReference>
<dbReference type="GO" id="GO:0004725">
    <property type="term" value="F:protein tyrosine phosphatase activity"/>
    <property type="evidence" value="ECO:0007669"/>
    <property type="project" value="UniProtKB-EC"/>
</dbReference>
<feature type="domain" description="Tyrosine-protein phosphatase" evidence="5">
    <location>
        <begin position="5"/>
        <end position="145"/>
    </location>
</feature>